<dbReference type="Gene3D" id="1.20.1640.10">
    <property type="entry name" value="Multidrug efflux transporter AcrB transmembrane domain"/>
    <property type="match status" value="2"/>
</dbReference>
<protein>
    <submittedName>
        <fullName evidence="2">Efflux RND transporter permease subunit</fullName>
    </submittedName>
</protein>
<dbReference type="Gene3D" id="3.30.70.1320">
    <property type="entry name" value="Multidrug efflux transporter AcrB pore domain like"/>
    <property type="match status" value="1"/>
</dbReference>
<feature type="transmembrane region" description="Helical" evidence="1">
    <location>
        <begin position="879"/>
        <end position="899"/>
    </location>
</feature>
<dbReference type="Proteomes" id="UP000283255">
    <property type="component" value="Unassembled WGS sequence"/>
</dbReference>
<reference evidence="2 3" key="2">
    <citation type="submission" date="2019-01" db="EMBL/GenBank/DDBJ databases">
        <title>Motilimonas pumilus sp. nov., isolated from the gut of sea cucumber (Apostichopus japonicus).</title>
        <authorList>
            <person name="Wang F.-Q."/>
            <person name="Ren L.-H."/>
            <person name="Lin Y.-W."/>
            <person name="Sun G.-H."/>
            <person name="Du Z.-J."/>
            <person name="Zhao J.-X."/>
            <person name="Liu X.-J."/>
            <person name="Liu L.-J."/>
        </authorList>
    </citation>
    <scope>NUCLEOTIDE SEQUENCE [LARGE SCALE GENOMIC DNA]</scope>
    <source>
        <strain evidence="2 3">PLHSC7-2</strain>
    </source>
</reference>
<comment type="caution">
    <text evidence="2">The sequence shown here is derived from an EMBL/GenBank/DDBJ whole genome shotgun (WGS) entry which is preliminary data.</text>
</comment>
<reference evidence="2 3" key="1">
    <citation type="submission" date="2018-09" db="EMBL/GenBank/DDBJ databases">
        <authorList>
            <person name="Wang F."/>
        </authorList>
    </citation>
    <scope>NUCLEOTIDE SEQUENCE [LARGE SCALE GENOMIC DNA]</scope>
    <source>
        <strain evidence="2 3">PLHSC7-2</strain>
    </source>
</reference>
<keyword evidence="1" id="KW-0472">Membrane</keyword>
<dbReference type="PANTHER" id="PTHR32063:SF18">
    <property type="entry name" value="CATION EFFLUX SYSTEM PROTEIN"/>
    <property type="match status" value="1"/>
</dbReference>
<name>A0A418Y9R2_9GAMM</name>
<dbReference type="Gene3D" id="3.30.70.1440">
    <property type="entry name" value="Multidrug efflux transporter AcrB pore domain"/>
    <property type="match status" value="1"/>
</dbReference>
<dbReference type="Pfam" id="PF00873">
    <property type="entry name" value="ACR_tran"/>
    <property type="match status" value="1"/>
</dbReference>
<proteinExistence type="predicted"/>
<evidence type="ECO:0000313" key="3">
    <source>
        <dbReference type="Proteomes" id="UP000283255"/>
    </source>
</evidence>
<gene>
    <name evidence="2" type="ORF">D1Z90_19395</name>
</gene>
<evidence type="ECO:0000256" key="1">
    <source>
        <dbReference type="SAM" id="Phobius"/>
    </source>
</evidence>
<feature type="transmembrane region" description="Helical" evidence="1">
    <location>
        <begin position="905"/>
        <end position="926"/>
    </location>
</feature>
<evidence type="ECO:0000313" key="2">
    <source>
        <dbReference type="EMBL" id="RJG37993.1"/>
    </source>
</evidence>
<organism evidence="2 3">
    <name type="scientific">Motilimonas pumila</name>
    <dbReference type="NCBI Taxonomy" id="2303987"/>
    <lineage>
        <taxon>Bacteria</taxon>
        <taxon>Pseudomonadati</taxon>
        <taxon>Pseudomonadota</taxon>
        <taxon>Gammaproteobacteria</taxon>
        <taxon>Alteromonadales</taxon>
        <taxon>Alteromonadales genera incertae sedis</taxon>
        <taxon>Motilimonas</taxon>
    </lineage>
</organism>
<dbReference type="RefSeq" id="WP_119912450.1">
    <property type="nucleotide sequence ID" value="NZ_QZCH01000044.1"/>
</dbReference>
<dbReference type="Gene3D" id="3.30.2090.10">
    <property type="entry name" value="Multidrug efflux transporter AcrB TolC docking domain, DN and DC subdomains"/>
    <property type="match status" value="2"/>
</dbReference>
<dbReference type="SUPFAM" id="SSF82714">
    <property type="entry name" value="Multidrug efflux transporter AcrB TolC docking domain, DN and DC subdomains"/>
    <property type="match status" value="1"/>
</dbReference>
<dbReference type="GO" id="GO:0042910">
    <property type="term" value="F:xenobiotic transmembrane transporter activity"/>
    <property type="evidence" value="ECO:0007669"/>
    <property type="project" value="TreeGrafter"/>
</dbReference>
<feature type="transmembrane region" description="Helical" evidence="1">
    <location>
        <begin position="981"/>
        <end position="1003"/>
    </location>
</feature>
<dbReference type="EMBL" id="QZCH01000044">
    <property type="protein sequence ID" value="RJG37993.1"/>
    <property type="molecule type" value="Genomic_DNA"/>
</dbReference>
<keyword evidence="3" id="KW-1185">Reference proteome</keyword>
<dbReference type="GO" id="GO:0005886">
    <property type="term" value="C:plasma membrane"/>
    <property type="evidence" value="ECO:0007669"/>
    <property type="project" value="TreeGrafter"/>
</dbReference>
<dbReference type="OrthoDB" id="9757940at2"/>
<dbReference type="SUPFAM" id="SSF82693">
    <property type="entry name" value="Multidrug efflux transporter AcrB pore domain, PN1, PN2, PC1 and PC2 subdomains"/>
    <property type="match status" value="3"/>
</dbReference>
<dbReference type="InterPro" id="IPR001036">
    <property type="entry name" value="Acrflvin-R"/>
</dbReference>
<feature type="transmembrane region" description="Helical" evidence="1">
    <location>
        <begin position="854"/>
        <end position="872"/>
    </location>
</feature>
<feature type="transmembrane region" description="Helical" evidence="1">
    <location>
        <begin position="12"/>
        <end position="32"/>
    </location>
</feature>
<sequence>MNLAEFAIRQRTFVGFFTVLCVVAGIVSYFQLGKLEDPTFTVKSAVVVTLYPGASAKEVEDQVTDKVETKLQEMASLDKLRSLSKPGMSMIFVDLKETISSDQLPQEWDLLRRKISDVKLTLPATAQISVVQDEFSEVYGMLFSIYGDGIAKSELKEYSQELQRRLKTIDGIKKIELHGVQNQVVNIDMPDERLAQYKISAAQVIAQLNSQNTIYEAGRFAAGIERIRIEQSSAFQSVEDIKNFTIKGGVSEIGTGLIRLGDIADISMGYQTPALSMSRYNGYDAISLAVSPVPGINVVSLGDSLKELIAQYQSELPIGVEIGVIAFQPDEVQKSIDNFVINLMESILIVVVILWLFMGMKSALIVGFSLLLTILCTLIFMRFTGIDLQRVSLGTFILALGMLVDNAIVITDLFKVKINKGIERTQAALESVKETSMPLLGATVIAMMGTMPVVLSTSDASEFAESVPQIMMSSLLLSWFVAVTITVLMCWVWLRPDANAGQQQESKFIATYRKCVNWMVDNPWKGLSAIVPLLILTVLAIPMVKVVFMPSSDRPIVFLDYWLPNGAKIEQTAEDMKTIEDWLLQQPEVSSIATFVGASAPRFSVTVEPEPFDGSYGQILINAKDYASIAPLVARGDIWLKEQFLHAEPRFRALKLATKDKFSIEARFSGPDPKVLRELSAQAQAILETNPHAKYIRDNWRQPSKVIVPIINEDKMRRAGLNRTDIAIALKRASEGFPISQMKLGDELIPILVRSIDVGLGELPSIPVQSLLGIHTVPLGQVIDGFELKHEESMIWRRDRVPTITVQAGVVGSTVAIARNLVKQEIEDIPLPPGYSMAWGGEYYDENKAVVDTLSNLPAAFLIMVIIMVGMFNGFKQPIIICITVPLAAIGATAFLLIADKAFGFMALVGAITLSGMIIKNGIVLMDQIELERKNGAALDAAIKEATLNRTMAISMGALTTMLGMIPLLTDLLFDQMAATIIGGLAAATLLSLFVMPALYRIFYKSEEQQEKAVVSTDSLNKDMIHES</sequence>
<keyword evidence="1" id="KW-1133">Transmembrane helix</keyword>
<dbReference type="PANTHER" id="PTHR32063">
    <property type="match status" value="1"/>
</dbReference>
<accession>A0A418Y9R2</accession>
<feature type="transmembrane region" description="Helical" evidence="1">
    <location>
        <begin position="339"/>
        <end position="357"/>
    </location>
</feature>
<feature type="transmembrane region" description="Helical" evidence="1">
    <location>
        <begin position="947"/>
        <end position="969"/>
    </location>
</feature>
<feature type="transmembrane region" description="Helical" evidence="1">
    <location>
        <begin position="364"/>
        <end position="385"/>
    </location>
</feature>
<keyword evidence="1" id="KW-0812">Transmembrane</keyword>
<feature type="transmembrane region" description="Helical" evidence="1">
    <location>
        <begin position="435"/>
        <end position="455"/>
    </location>
</feature>
<dbReference type="SUPFAM" id="SSF82866">
    <property type="entry name" value="Multidrug efflux transporter AcrB transmembrane domain"/>
    <property type="match status" value="2"/>
</dbReference>
<dbReference type="AlphaFoldDB" id="A0A418Y9R2"/>
<dbReference type="Gene3D" id="3.30.70.1430">
    <property type="entry name" value="Multidrug efflux transporter AcrB pore domain"/>
    <property type="match status" value="2"/>
</dbReference>
<dbReference type="PRINTS" id="PR00702">
    <property type="entry name" value="ACRIFLAVINRP"/>
</dbReference>
<dbReference type="InterPro" id="IPR027463">
    <property type="entry name" value="AcrB_DN_DC_subdom"/>
</dbReference>
<feature type="transmembrane region" description="Helical" evidence="1">
    <location>
        <begin position="475"/>
        <end position="494"/>
    </location>
</feature>
<feature type="transmembrane region" description="Helical" evidence="1">
    <location>
        <begin position="527"/>
        <end position="548"/>
    </location>
</feature>
<feature type="transmembrane region" description="Helical" evidence="1">
    <location>
        <begin position="391"/>
        <end position="414"/>
    </location>
</feature>